<accession>A0A3B4A8G8</accession>
<dbReference type="PRINTS" id="PR00370">
    <property type="entry name" value="FMOXYGENASE"/>
</dbReference>
<name>A0A3B4A8G8_9GOBI</name>
<reference evidence="9" key="2">
    <citation type="submission" date="2025-09" db="UniProtKB">
        <authorList>
            <consortium name="Ensembl"/>
        </authorList>
    </citation>
    <scope>IDENTIFICATION</scope>
</reference>
<dbReference type="InterPro" id="IPR050346">
    <property type="entry name" value="FMO-like"/>
</dbReference>
<evidence type="ECO:0000256" key="6">
    <source>
        <dbReference type="ARBA" id="ARBA00023002"/>
    </source>
</evidence>
<dbReference type="Proteomes" id="UP000261520">
    <property type="component" value="Unplaced"/>
</dbReference>
<dbReference type="SUPFAM" id="SSF51905">
    <property type="entry name" value="FAD/NAD(P)-binding domain"/>
    <property type="match status" value="2"/>
</dbReference>
<sequence>KPGVMYMALRVAVIGAGAAGLCAARHLLSKPGTFSPPVVFESGGTVGGTWAYEERVGTYDNGRAIHSSMYQNLRTNLPKEVMMFPDFPFDPELDSFIPHQEVLRYLQQYCAHFNIAPHIRFNTAVERVRPVVMETTDKKPRTEWEVTSSDDAGSERTERFDSVFVCSGYKLYFLKWELMHSHSYRHPDPFSGKTVVVLGAKASAIDISMELSTVAQKVYLSHRPPPLTFPLPPNVTETESIQKIQDDGTVLFQDGRVVSTDSLLLCTGYNFTFPFVSGAELGVRVEADFVGPLYRHLMPPSYPSIFFIGLCTQICPFPHFHCQVQYCLAVLEGSVTLPSVQQMAQESDSWLEDRLRRGVPQRHLLRVEQEQWEYCRALANDANFCQIRDGVRALFQEVWRQRRVHPVLYRKHNYRLISDTQWERIAAHD</sequence>
<dbReference type="PIRSF" id="PIRSF000332">
    <property type="entry name" value="FMO"/>
    <property type="match status" value="1"/>
</dbReference>
<dbReference type="AlphaFoldDB" id="A0A3B4A8G8"/>
<dbReference type="Gene3D" id="3.50.50.60">
    <property type="entry name" value="FAD/NAD(P)-binding domain"/>
    <property type="match status" value="2"/>
</dbReference>
<dbReference type="InterPro" id="IPR000960">
    <property type="entry name" value="Flavin_mOase"/>
</dbReference>
<evidence type="ECO:0000256" key="1">
    <source>
        <dbReference type="ARBA" id="ARBA00001974"/>
    </source>
</evidence>
<dbReference type="FunFam" id="3.50.50.60:FF:000138">
    <property type="entry name" value="Flavin-containing monooxygenase"/>
    <property type="match status" value="1"/>
</dbReference>
<dbReference type="Pfam" id="PF00743">
    <property type="entry name" value="FMO-like"/>
    <property type="match status" value="2"/>
</dbReference>
<evidence type="ECO:0000256" key="2">
    <source>
        <dbReference type="ARBA" id="ARBA00009183"/>
    </source>
</evidence>
<evidence type="ECO:0000256" key="5">
    <source>
        <dbReference type="ARBA" id="ARBA00022857"/>
    </source>
</evidence>
<dbReference type="InterPro" id="IPR020946">
    <property type="entry name" value="Flavin_mOase-like"/>
</dbReference>
<proteinExistence type="inferred from homology"/>
<evidence type="ECO:0000313" key="10">
    <source>
        <dbReference type="Proteomes" id="UP000261520"/>
    </source>
</evidence>
<evidence type="ECO:0000256" key="3">
    <source>
        <dbReference type="ARBA" id="ARBA00022630"/>
    </source>
</evidence>
<evidence type="ECO:0000256" key="7">
    <source>
        <dbReference type="ARBA" id="ARBA00023033"/>
    </source>
</evidence>
<comment type="cofactor">
    <cofactor evidence="1 8">
        <name>FAD</name>
        <dbReference type="ChEBI" id="CHEBI:57692"/>
    </cofactor>
</comment>
<dbReference type="InterPro" id="IPR036188">
    <property type="entry name" value="FAD/NAD-bd_sf"/>
</dbReference>
<protein>
    <recommendedName>
        <fullName evidence="8">Flavin-containing monooxygenase</fullName>
        <ecNumber evidence="8">1.-.-.-</ecNumber>
    </recommendedName>
</protein>
<dbReference type="PANTHER" id="PTHR23023">
    <property type="entry name" value="DIMETHYLANILINE MONOOXYGENASE"/>
    <property type="match status" value="1"/>
</dbReference>
<evidence type="ECO:0000256" key="4">
    <source>
        <dbReference type="ARBA" id="ARBA00022827"/>
    </source>
</evidence>
<keyword evidence="10" id="KW-1185">Reference proteome</keyword>
<dbReference type="GO" id="GO:0050661">
    <property type="term" value="F:NADP binding"/>
    <property type="evidence" value="ECO:0007669"/>
    <property type="project" value="InterPro"/>
</dbReference>
<dbReference type="STRING" id="409849.ENSPMGP00000013347"/>
<dbReference type="GO" id="GO:0050660">
    <property type="term" value="F:flavin adenine dinucleotide binding"/>
    <property type="evidence" value="ECO:0007669"/>
    <property type="project" value="InterPro"/>
</dbReference>
<evidence type="ECO:0000256" key="8">
    <source>
        <dbReference type="RuleBase" id="RU361177"/>
    </source>
</evidence>
<dbReference type="EC" id="1.-.-.-" evidence="8"/>
<keyword evidence="4 8" id="KW-0274">FAD</keyword>
<comment type="similarity">
    <text evidence="2 8">Belongs to the FMO family.</text>
</comment>
<keyword evidence="7 8" id="KW-0503">Monooxygenase</keyword>
<organism evidence="9 10">
    <name type="scientific">Periophthalmus magnuspinnatus</name>
    <dbReference type="NCBI Taxonomy" id="409849"/>
    <lineage>
        <taxon>Eukaryota</taxon>
        <taxon>Metazoa</taxon>
        <taxon>Chordata</taxon>
        <taxon>Craniata</taxon>
        <taxon>Vertebrata</taxon>
        <taxon>Euteleostomi</taxon>
        <taxon>Actinopterygii</taxon>
        <taxon>Neopterygii</taxon>
        <taxon>Teleostei</taxon>
        <taxon>Neoteleostei</taxon>
        <taxon>Acanthomorphata</taxon>
        <taxon>Gobiaria</taxon>
        <taxon>Gobiiformes</taxon>
        <taxon>Gobioidei</taxon>
        <taxon>Gobiidae</taxon>
        <taxon>Oxudercinae</taxon>
        <taxon>Periophthalmus</taxon>
    </lineage>
</organism>
<keyword evidence="6 8" id="KW-0560">Oxidoreductase</keyword>
<dbReference type="GO" id="GO:0004499">
    <property type="term" value="F:N,N-dimethylaniline monooxygenase activity"/>
    <property type="evidence" value="ECO:0007669"/>
    <property type="project" value="InterPro"/>
</dbReference>
<keyword evidence="3 8" id="KW-0285">Flavoprotein</keyword>
<evidence type="ECO:0000313" key="9">
    <source>
        <dbReference type="Ensembl" id="ENSPMGP00000013347.1"/>
    </source>
</evidence>
<reference evidence="9" key="1">
    <citation type="submission" date="2025-08" db="UniProtKB">
        <authorList>
            <consortium name="Ensembl"/>
        </authorList>
    </citation>
    <scope>IDENTIFICATION</scope>
</reference>
<keyword evidence="5" id="KW-0521">NADP</keyword>
<dbReference type="Ensembl" id="ENSPMGT00000014243.1">
    <property type="protein sequence ID" value="ENSPMGP00000013347.1"/>
    <property type="gene ID" value="ENSPMGG00000010994.1"/>
</dbReference>